<dbReference type="EMBL" id="LR633967">
    <property type="protein sequence ID" value="VUX56132.1"/>
    <property type="molecule type" value="Genomic_DNA"/>
</dbReference>
<dbReference type="SUPFAM" id="SSF51261">
    <property type="entry name" value="Duplicated hybrid motif"/>
    <property type="match status" value="1"/>
</dbReference>
<dbReference type="Pfam" id="PF13511">
    <property type="entry name" value="DUF4124"/>
    <property type="match status" value="1"/>
</dbReference>
<feature type="domain" description="DUF4124" evidence="2">
    <location>
        <begin position="37"/>
        <end position="74"/>
    </location>
</feature>
<dbReference type="InterPro" id="IPR025392">
    <property type="entry name" value="DUF4124"/>
</dbReference>
<dbReference type="Pfam" id="PF01551">
    <property type="entry name" value="Peptidase_M23"/>
    <property type="match status" value="1"/>
</dbReference>
<dbReference type="GO" id="GO:0004222">
    <property type="term" value="F:metalloendopeptidase activity"/>
    <property type="evidence" value="ECO:0007669"/>
    <property type="project" value="TreeGrafter"/>
</dbReference>
<accession>A0A7D9D2Q9</accession>
<dbReference type="CDD" id="cd12797">
    <property type="entry name" value="M23_peptidase"/>
    <property type="match status" value="1"/>
</dbReference>
<dbReference type="AlphaFoldDB" id="A0A7D9D2Q9"/>
<evidence type="ECO:0000313" key="3">
    <source>
        <dbReference type="EMBL" id="VUX56132.1"/>
    </source>
</evidence>
<dbReference type="InterPro" id="IPR050570">
    <property type="entry name" value="Cell_wall_metabolism_enzyme"/>
</dbReference>
<dbReference type="PANTHER" id="PTHR21666:SF294">
    <property type="entry name" value="PEPTIDASE M23"/>
    <property type="match status" value="1"/>
</dbReference>
<gene>
    <name evidence="3" type="ORF">JTBM06_V1_320001</name>
</gene>
<protein>
    <submittedName>
        <fullName evidence="3">Putative Zinc metalloendopeptidase, M23 family</fullName>
    </submittedName>
</protein>
<evidence type="ECO:0000259" key="1">
    <source>
        <dbReference type="Pfam" id="PF01551"/>
    </source>
</evidence>
<reference evidence="3" key="1">
    <citation type="submission" date="2019-07" db="EMBL/GenBank/DDBJ databases">
        <authorList>
            <person name="Weber M."/>
            <person name="Kostadinov I."/>
            <person name="Kostadinov D I."/>
        </authorList>
    </citation>
    <scope>NUCLEOTIDE SEQUENCE</scope>
    <source>
        <strain evidence="3">Gfbio:sag-sample-m06:053724c1-46a9-4a36-b237-ea2bf867836b</strain>
    </source>
</reference>
<sequence length="335" mass="36459">MKSAKLKTAGGARKSVRKFGFCTGNNGVPLSFAITILVLAGAAFGQALYKYQDENGDWIYTDRPPSEEQAVEIRHLPTGARPPTVSVTTRLVEREIQFIARNDYHAPVEVVLALDELTNIQYPASDQVMRWIVDPRSELKLLALAALGDAREPAAKFRFIALLGDPRSRHNPQRPYRAPFAVASDYRITQAFPLGATHNTADSRYAVDIAMPIGTDIHAARGGIVFEVASTNFRGGVDRERDAATANIVRILHDDGTHAVYAHLNLNSIRVQAGDEVERGQYIADSGNTGFSSGPHLHFAVLRNAGMRVESVPIKFAGPNSAEIQPTAGEALTAY</sequence>
<dbReference type="InterPro" id="IPR011055">
    <property type="entry name" value="Dup_hybrid_motif"/>
</dbReference>
<evidence type="ECO:0000259" key="2">
    <source>
        <dbReference type="Pfam" id="PF13511"/>
    </source>
</evidence>
<dbReference type="Gene3D" id="2.70.70.10">
    <property type="entry name" value="Glucose Permease (Domain IIA)"/>
    <property type="match status" value="1"/>
</dbReference>
<dbReference type="PANTHER" id="PTHR21666">
    <property type="entry name" value="PEPTIDASE-RELATED"/>
    <property type="match status" value="1"/>
</dbReference>
<organism evidence="3">
    <name type="scientific">uncultured Woeseiaceae bacterium</name>
    <dbReference type="NCBI Taxonomy" id="1983305"/>
    <lineage>
        <taxon>Bacteria</taxon>
        <taxon>Pseudomonadati</taxon>
        <taxon>Pseudomonadota</taxon>
        <taxon>Gammaproteobacteria</taxon>
        <taxon>Woeseiales</taxon>
        <taxon>Woeseiaceae</taxon>
        <taxon>environmental samples</taxon>
    </lineage>
</organism>
<dbReference type="InterPro" id="IPR016047">
    <property type="entry name" value="M23ase_b-sheet_dom"/>
</dbReference>
<name>A0A7D9D2Q9_9GAMM</name>
<proteinExistence type="predicted"/>
<feature type="domain" description="M23ase beta-sheet core" evidence="1">
    <location>
        <begin position="205"/>
        <end position="304"/>
    </location>
</feature>